<feature type="transmembrane region" description="Helical" evidence="2">
    <location>
        <begin position="152"/>
        <end position="174"/>
    </location>
</feature>
<dbReference type="SMART" id="SM00312">
    <property type="entry name" value="PX"/>
    <property type="match status" value="1"/>
</dbReference>
<dbReference type="PANTHER" id="PTHR22775:SF3">
    <property type="entry name" value="SORTING NEXIN-13"/>
    <property type="match status" value="1"/>
</dbReference>
<feature type="region of interest" description="Disordered" evidence="1">
    <location>
        <begin position="38"/>
        <end position="60"/>
    </location>
</feature>
<dbReference type="PANTHER" id="PTHR22775">
    <property type="entry name" value="SORTING NEXIN"/>
    <property type="match status" value="1"/>
</dbReference>
<evidence type="ECO:0000256" key="2">
    <source>
        <dbReference type="SAM" id="Phobius"/>
    </source>
</evidence>
<evidence type="ECO:0000256" key="1">
    <source>
        <dbReference type="SAM" id="MobiDB-lite"/>
    </source>
</evidence>
<dbReference type="EMBL" id="VJMH01005245">
    <property type="protein sequence ID" value="KAF0698361.1"/>
    <property type="molecule type" value="Genomic_DNA"/>
</dbReference>
<keyword evidence="2" id="KW-0472">Membrane</keyword>
<keyword evidence="2" id="KW-0812">Transmembrane</keyword>
<evidence type="ECO:0000313" key="5">
    <source>
        <dbReference type="EMBL" id="VFT87879.1"/>
    </source>
</evidence>
<evidence type="ECO:0000259" key="3">
    <source>
        <dbReference type="PROSITE" id="PS50195"/>
    </source>
</evidence>
<dbReference type="PROSITE" id="PS50195">
    <property type="entry name" value="PX"/>
    <property type="match status" value="1"/>
</dbReference>
<dbReference type="CDD" id="cd06093">
    <property type="entry name" value="PX_domain"/>
    <property type="match status" value="1"/>
</dbReference>
<dbReference type="InterPro" id="IPR036871">
    <property type="entry name" value="PX_dom_sf"/>
</dbReference>
<feature type="domain" description="PX" evidence="3">
    <location>
        <begin position="66"/>
        <end position="202"/>
    </location>
</feature>
<evidence type="ECO:0000313" key="4">
    <source>
        <dbReference type="EMBL" id="KAF0698361.1"/>
    </source>
</evidence>
<dbReference type="AlphaFoldDB" id="A0A485KSD2"/>
<dbReference type="EMBL" id="CAADRA010005266">
    <property type="protein sequence ID" value="VFT87879.1"/>
    <property type="molecule type" value="Genomic_DNA"/>
</dbReference>
<dbReference type="OrthoDB" id="428895at2759"/>
<dbReference type="Proteomes" id="UP000332933">
    <property type="component" value="Unassembled WGS sequence"/>
</dbReference>
<sequence>MMCETEDAAIKPSRDHVEASRMNPIPLGVNDVADDAPLVAPLPETSSKNPPKAATAAPLAGQSSPSIEIARVELPLDGLKYDCGHVYYTIAVTLTNGFAWTVEKGFSDFYNFHERLAKVDTRVARLPFPKKRLFGNKTEAVIRRRRDKFEAYLRNLLTLTPLPTLPMFIFLAVYGHVENLERKRRCEQKNAIAEADDDAIGA</sequence>
<dbReference type="SUPFAM" id="SSF64268">
    <property type="entry name" value="PX domain"/>
    <property type="match status" value="1"/>
</dbReference>
<organism evidence="5 6">
    <name type="scientific">Aphanomyces stellatus</name>
    <dbReference type="NCBI Taxonomy" id="120398"/>
    <lineage>
        <taxon>Eukaryota</taxon>
        <taxon>Sar</taxon>
        <taxon>Stramenopiles</taxon>
        <taxon>Oomycota</taxon>
        <taxon>Saprolegniomycetes</taxon>
        <taxon>Saprolegniales</taxon>
        <taxon>Verrucalvaceae</taxon>
        <taxon>Aphanomyces</taxon>
    </lineage>
</organism>
<keyword evidence="6" id="KW-1185">Reference proteome</keyword>
<dbReference type="InterPro" id="IPR001683">
    <property type="entry name" value="PX_dom"/>
</dbReference>
<reference evidence="4" key="2">
    <citation type="submission" date="2019-06" db="EMBL/GenBank/DDBJ databases">
        <title>Genomics analysis of Aphanomyces spp. identifies a new class of oomycete effector associated with host adaptation.</title>
        <authorList>
            <person name="Gaulin E."/>
        </authorList>
    </citation>
    <scope>NUCLEOTIDE SEQUENCE</scope>
    <source>
        <strain evidence="4">CBS 578.67</strain>
    </source>
</reference>
<evidence type="ECO:0000313" key="6">
    <source>
        <dbReference type="Proteomes" id="UP000332933"/>
    </source>
</evidence>
<gene>
    <name evidence="5" type="primary">Aste57867_11011</name>
    <name evidence="4" type="ORF">As57867_010970</name>
    <name evidence="5" type="ORF">ASTE57867_11011</name>
</gene>
<proteinExistence type="predicted"/>
<reference evidence="5 6" key="1">
    <citation type="submission" date="2019-03" db="EMBL/GenBank/DDBJ databases">
        <authorList>
            <person name="Gaulin E."/>
            <person name="Dumas B."/>
        </authorList>
    </citation>
    <scope>NUCLEOTIDE SEQUENCE [LARGE SCALE GENOMIC DNA]</scope>
    <source>
        <strain evidence="5">CBS 568.67</strain>
    </source>
</reference>
<dbReference type="Gene3D" id="3.30.1520.10">
    <property type="entry name" value="Phox-like domain"/>
    <property type="match status" value="1"/>
</dbReference>
<dbReference type="Pfam" id="PF00787">
    <property type="entry name" value="PX"/>
    <property type="match status" value="1"/>
</dbReference>
<protein>
    <submittedName>
        <fullName evidence="5">Aste57867_11011 protein</fullName>
    </submittedName>
</protein>
<accession>A0A485KSD2</accession>
<dbReference type="GO" id="GO:0035091">
    <property type="term" value="F:phosphatidylinositol binding"/>
    <property type="evidence" value="ECO:0007669"/>
    <property type="project" value="InterPro"/>
</dbReference>
<keyword evidence="2" id="KW-1133">Transmembrane helix</keyword>
<name>A0A485KSD2_9STRA</name>